<comment type="catalytic activity">
    <reaction evidence="11">
        <text>dibenzothiophene + FMNH2 + O2 = dibenzothiophene 5-oxide + FMN + H2O + H(+)</text>
        <dbReference type="Rhea" id="RHEA:49076"/>
        <dbReference type="ChEBI" id="CHEBI:15377"/>
        <dbReference type="ChEBI" id="CHEBI:15378"/>
        <dbReference type="ChEBI" id="CHEBI:15379"/>
        <dbReference type="ChEBI" id="CHEBI:23681"/>
        <dbReference type="ChEBI" id="CHEBI:23683"/>
        <dbReference type="ChEBI" id="CHEBI:57618"/>
        <dbReference type="ChEBI" id="CHEBI:58210"/>
    </reaction>
</comment>
<feature type="domain" description="Acyl-CoA dehydrogenase C-terminal" evidence="16">
    <location>
        <begin position="250"/>
        <end position="366"/>
    </location>
</feature>
<dbReference type="GO" id="GO:0004497">
    <property type="term" value="F:monooxygenase activity"/>
    <property type="evidence" value="ECO:0007669"/>
    <property type="project" value="UniProtKB-KW"/>
</dbReference>
<keyword evidence="5" id="KW-0560">Oxidoreductase</keyword>
<dbReference type="Pfam" id="PF02771">
    <property type="entry name" value="Acyl-CoA_dh_N"/>
    <property type="match status" value="1"/>
</dbReference>
<dbReference type="RefSeq" id="WP_191896068.1">
    <property type="nucleotide sequence ID" value="NZ_BMQD01000012.1"/>
</dbReference>
<dbReference type="GO" id="GO:0050660">
    <property type="term" value="F:flavin adenine dinucleotide binding"/>
    <property type="evidence" value="ECO:0007669"/>
    <property type="project" value="InterPro"/>
</dbReference>
<evidence type="ECO:0000256" key="7">
    <source>
        <dbReference type="ARBA" id="ARBA00034307"/>
    </source>
</evidence>
<dbReference type="EC" id="1.14.14.21" evidence="9"/>
<feature type="domain" description="Acyl-CoA dehydrogenase/oxidase N-terminal" evidence="15">
    <location>
        <begin position="13"/>
        <end position="91"/>
    </location>
</feature>
<evidence type="ECO:0000256" key="9">
    <source>
        <dbReference type="ARBA" id="ARBA00034328"/>
    </source>
</evidence>
<dbReference type="PANTHER" id="PTHR43884">
    <property type="entry name" value="ACYL-COA DEHYDROGENASE"/>
    <property type="match status" value="1"/>
</dbReference>
<comment type="catalytic activity">
    <reaction evidence="12">
        <text>dibenzothiophene 5-oxide + FMNH2 + O2 = dibenzothiophene 5,5-dioxide + FMN + H2O + H(+)</text>
        <dbReference type="Rhea" id="RHEA:49080"/>
        <dbReference type="ChEBI" id="CHEBI:15377"/>
        <dbReference type="ChEBI" id="CHEBI:15378"/>
        <dbReference type="ChEBI" id="CHEBI:15379"/>
        <dbReference type="ChEBI" id="CHEBI:23683"/>
        <dbReference type="ChEBI" id="CHEBI:57618"/>
        <dbReference type="ChEBI" id="CHEBI:58210"/>
        <dbReference type="ChEBI" id="CHEBI:90356"/>
    </reaction>
</comment>
<keyword evidence="4" id="KW-0547">Nucleotide-binding</keyword>
<dbReference type="InterPro" id="IPR013107">
    <property type="entry name" value="Acyl-CoA_DH_C"/>
</dbReference>
<evidence type="ECO:0000256" key="11">
    <source>
        <dbReference type="ARBA" id="ARBA00047859"/>
    </source>
</evidence>
<dbReference type="InterPro" id="IPR037069">
    <property type="entry name" value="AcylCoA_DH/ox_N_sf"/>
</dbReference>
<evidence type="ECO:0000256" key="4">
    <source>
        <dbReference type="ARBA" id="ARBA00022741"/>
    </source>
</evidence>
<dbReference type="Gene3D" id="1.20.140.10">
    <property type="entry name" value="Butyryl-CoA Dehydrogenase, subunit A, domain 3"/>
    <property type="match status" value="1"/>
</dbReference>
<evidence type="ECO:0000256" key="2">
    <source>
        <dbReference type="ARBA" id="ARBA00022630"/>
    </source>
</evidence>
<comment type="pathway">
    <text evidence="7">Sulfur metabolism; dibenzothiophene degradation.</text>
</comment>
<dbReference type="InterPro" id="IPR046373">
    <property type="entry name" value="Acyl-CoA_Oxase/DH_mid-dom_sf"/>
</dbReference>
<keyword evidence="2" id="KW-0285">Flavoprotein</keyword>
<protein>
    <recommendedName>
        <fullName evidence="10">Dibenzothiophene monooxygenase</fullName>
        <ecNumber evidence="9">1.14.14.21</ecNumber>
    </recommendedName>
</protein>
<organism evidence="17 18">
    <name type="scientific">Planomonospora parontospora</name>
    <dbReference type="NCBI Taxonomy" id="58119"/>
    <lineage>
        <taxon>Bacteria</taxon>
        <taxon>Bacillati</taxon>
        <taxon>Actinomycetota</taxon>
        <taxon>Actinomycetes</taxon>
        <taxon>Streptosporangiales</taxon>
        <taxon>Streptosporangiaceae</taxon>
        <taxon>Planomonospora</taxon>
    </lineage>
</organism>
<dbReference type="PANTHER" id="PTHR43884:SF12">
    <property type="entry name" value="ISOVALERYL-COA DEHYDROGENASE, MITOCHONDRIAL-RELATED"/>
    <property type="match status" value="1"/>
</dbReference>
<evidence type="ECO:0000259" key="14">
    <source>
        <dbReference type="Pfam" id="PF02770"/>
    </source>
</evidence>
<evidence type="ECO:0000256" key="10">
    <source>
        <dbReference type="ARBA" id="ARBA00034345"/>
    </source>
</evidence>
<evidence type="ECO:0000256" key="1">
    <source>
        <dbReference type="ARBA" id="ARBA00004496"/>
    </source>
</evidence>
<proteinExistence type="inferred from homology"/>
<comment type="caution">
    <text evidence="17">The sequence shown here is derived from an EMBL/GenBank/DDBJ whole genome shotgun (WGS) entry which is preliminary data.</text>
</comment>
<dbReference type="Pfam" id="PF02770">
    <property type="entry name" value="Acyl-CoA_dh_M"/>
    <property type="match status" value="1"/>
</dbReference>
<dbReference type="AlphaFoldDB" id="A0AA37BIA7"/>
<evidence type="ECO:0000256" key="12">
    <source>
        <dbReference type="ARBA" id="ARBA00048445"/>
    </source>
</evidence>
<dbReference type="CDD" id="cd00567">
    <property type="entry name" value="ACAD"/>
    <property type="match status" value="1"/>
</dbReference>
<comment type="similarity">
    <text evidence="8">Belongs to the DszC flavin monooxygenase family.</text>
</comment>
<dbReference type="InterPro" id="IPR013786">
    <property type="entry name" value="AcylCoA_DH/ox_N"/>
</dbReference>
<dbReference type="EMBL" id="BMQD01000012">
    <property type="protein sequence ID" value="GGK76574.1"/>
    <property type="molecule type" value="Genomic_DNA"/>
</dbReference>
<dbReference type="InterPro" id="IPR036250">
    <property type="entry name" value="AcylCo_DH-like_C"/>
</dbReference>
<dbReference type="Pfam" id="PF08028">
    <property type="entry name" value="Acyl-CoA_dh_2"/>
    <property type="match status" value="1"/>
</dbReference>
<evidence type="ECO:0000256" key="5">
    <source>
        <dbReference type="ARBA" id="ARBA00023002"/>
    </source>
</evidence>
<dbReference type="PIRSF" id="PIRSF016578">
    <property type="entry name" value="HsaA"/>
    <property type="match status" value="1"/>
</dbReference>
<reference evidence="17" key="2">
    <citation type="submission" date="2022-09" db="EMBL/GenBank/DDBJ databases">
        <authorList>
            <person name="Sun Q."/>
            <person name="Ohkuma M."/>
        </authorList>
    </citation>
    <scope>NUCLEOTIDE SEQUENCE</scope>
    <source>
        <strain evidence="17">JCM 3093</strain>
    </source>
</reference>
<feature type="domain" description="Acyl-CoA oxidase/dehydrogenase middle" evidence="14">
    <location>
        <begin position="130"/>
        <end position="217"/>
    </location>
</feature>
<keyword evidence="6" id="KW-0503">Monooxygenase</keyword>
<evidence type="ECO:0000313" key="18">
    <source>
        <dbReference type="Proteomes" id="UP000627984"/>
    </source>
</evidence>
<comment type="catalytic activity">
    <reaction evidence="13">
        <text>dibenzothiophene + 2 FMNH2 + 2 O2 = dibenzothiophene 5,5-dioxide + 2 FMN + 2 H2O + 2 H(+)</text>
        <dbReference type="Rhea" id="RHEA:49072"/>
        <dbReference type="ChEBI" id="CHEBI:15377"/>
        <dbReference type="ChEBI" id="CHEBI:15378"/>
        <dbReference type="ChEBI" id="CHEBI:15379"/>
        <dbReference type="ChEBI" id="CHEBI:23681"/>
        <dbReference type="ChEBI" id="CHEBI:57618"/>
        <dbReference type="ChEBI" id="CHEBI:58210"/>
        <dbReference type="ChEBI" id="CHEBI:90356"/>
        <dbReference type="EC" id="1.14.14.21"/>
    </reaction>
</comment>
<reference evidence="17" key="1">
    <citation type="journal article" date="2014" name="Int. J. Syst. Evol. Microbiol.">
        <title>Complete genome sequence of Corynebacterium casei LMG S-19264T (=DSM 44701T), isolated from a smear-ripened cheese.</title>
        <authorList>
            <consortium name="US DOE Joint Genome Institute (JGI-PGF)"/>
            <person name="Walter F."/>
            <person name="Albersmeier A."/>
            <person name="Kalinowski J."/>
            <person name="Ruckert C."/>
        </authorList>
    </citation>
    <scope>NUCLEOTIDE SEQUENCE</scope>
    <source>
        <strain evidence="17">JCM 3093</strain>
    </source>
</reference>
<evidence type="ECO:0000256" key="13">
    <source>
        <dbReference type="ARBA" id="ARBA00049456"/>
    </source>
</evidence>
<dbReference type="InterPro" id="IPR009100">
    <property type="entry name" value="AcylCoA_DH/oxidase_NM_dom_sf"/>
</dbReference>
<dbReference type="InterPro" id="IPR006091">
    <property type="entry name" value="Acyl-CoA_Oxase/DH_mid-dom"/>
</dbReference>
<keyword evidence="3" id="KW-0288">FMN</keyword>
<dbReference type="GO" id="GO:0005737">
    <property type="term" value="C:cytoplasm"/>
    <property type="evidence" value="ECO:0007669"/>
    <property type="project" value="UniProtKB-SubCell"/>
</dbReference>
<sequence length="410" mass="44242">MRRCLDERQQRFLALADKVLPAFTERAALHDRENTFPFDNYGDLRDAGLLRLTVPEELGGLGAGQEEMLLVLERLASADGATALSYAMHVAPLGSWALTWRRTGAPPLAQVLQLAGQDRLVLAAIASEMGTSNLFVDAKTTATRVEGGYRITGRKNFGTNSAVASLWATTARYDDPDNGPRLLILLADPSAPGVSIEQTWDTLGMRATQSNDVVFDGMFVPEHGVVQSIPVGHFDAQVLETIICWTAPSFGAVYTGIAAGALEWTLGQIRRKGLENDPRIQDAVADVEIMLEVNRSVLERHAAEVSSHRLIDQLTVQEGLSRCAFVKNVCTNNAAAIMTRLLDVVGGAAYMRGQPFERMWRDVQAGLVMPINNRTGKELIGASSLGIAVAPVAAPQMPGMPPAGAEGRTR</sequence>
<dbReference type="GO" id="GO:0006552">
    <property type="term" value="P:L-leucine catabolic process"/>
    <property type="evidence" value="ECO:0007669"/>
    <property type="project" value="TreeGrafter"/>
</dbReference>
<dbReference type="SUPFAM" id="SSF47203">
    <property type="entry name" value="Acyl-CoA dehydrogenase C-terminal domain-like"/>
    <property type="match status" value="1"/>
</dbReference>
<evidence type="ECO:0000313" key="17">
    <source>
        <dbReference type="EMBL" id="GGK76574.1"/>
    </source>
</evidence>
<evidence type="ECO:0000256" key="3">
    <source>
        <dbReference type="ARBA" id="ARBA00022643"/>
    </source>
</evidence>
<evidence type="ECO:0000256" key="8">
    <source>
        <dbReference type="ARBA" id="ARBA00034317"/>
    </source>
</evidence>
<accession>A0AA37BIA7</accession>
<name>A0AA37BIA7_9ACTN</name>
<dbReference type="Gene3D" id="1.10.540.10">
    <property type="entry name" value="Acyl-CoA dehydrogenase/oxidase, N-terminal domain"/>
    <property type="match status" value="1"/>
</dbReference>
<evidence type="ECO:0000259" key="15">
    <source>
        <dbReference type="Pfam" id="PF02771"/>
    </source>
</evidence>
<dbReference type="Gene3D" id="2.40.110.10">
    <property type="entry name" value="Butyryl-CoA Dehydrogenase, subunit A, domain 2"/>
    <property type="match status" value="1"/>
</dbReference>
<dbReference type="SUPFAM" id="SSF56645">
    <property type="entry name" value="Acyl-CoA dehydrogenase NM domain-like"/>
    <property type="match status" value="1"/>
</dbReference>
<gene>
    <name evidence="17" type="ORF">GCM10010126_39770</name>
</gene>
<evidence type="ECO:0000256" key="6">
    <source>
        <dbReference type="ARBA" id="ARBA00023033"/>
    </source>
</evidence>
<comment type="subcellular location">
    <subcellularLocation>
        <location evidence="1">Cytoplasm</location>
    </subcellularLocation>
</comment>
<evidence type="ECO:0000259" key="16">
    <source>
        <dbReference type="Pfam" id="PF08028"/>
    </source>
</evidence>
<dbReference type="Proteomes" id="UP000627984">
    <property type="component" value="Unassembled WGS sequence"/>
</dbReference>
<dbReference type="GO" id="GO:0008470">
    <property type="term" value="F:3-methylbutanoyl-CoA dehydrogenase activity"/>
    <property type="evidence" value="ECO:0007669"/>
    <property type="project" value="TreeGrafter"/>
</dbReference>